<evidence type="ECO:0000256" key="1">
    <source>
        <dbReference type="SAM" id="MobiDB-lite"/>
    </source>
</evidence>
<sequence>MGGRPQGSPLRKRYKGGRGERNPPVTASPCQPLLGKGALRTGDADCHSRCAHRLRNDRLQELRSVVGGGVRAPRPMHFVGGRCKAGRVVREADPYGGCKGGSGAGDRKGRPYGGVAG</sequence>
<name>A0A810PWI7_9FIRM</name>
<feature type="region of interest" description="Disordered" evidence="1">
    <location>
        <begin position="94"/>
        <end position="117"/>
    </location>
</feature>
<evidence type="ECO:0000313" key="3">
    <source>
        <dbReference type="Proteomes" id="UP000681343"/>
    </source>
</evidence>
<organism evidence="2 3">
    <name type="scientific">Vescimonas fastidiosa</name>
    <dbReference type="NCBI Taxonomy" id="2714353"/>
    <lineage>
        <taxon>Bacteria</taxon>
        <taxon>Bacillati</taxon>
        <taxon>Bacillota</taxon>
        <taxon>Clostridia</taxon>
        <taxon>Eubacteriales</taxon>
        <taxon>Oscillospiraceae</taxon>
        <taxon>Vescimonas</taxon>
    </lineage>
</organism>
<dbReference type="EMBL" id="AP023416">
    <property type="protein sequence ID" value="BCK80014.1"/>
    <property type="molecule type" value="Genomic_DNA"/>
</dbReference>
<dbReference type="Proteomes" id="UP000681343">
    <property type="component" value="Plasmid pMM35_01"/>
</dbReference>
<gene>
    <name evidence="2" type="ORF">MM35RIKEN_22060</name>
</gene>
<evidence type="ECO:0000313" key="2">
    <source>
        <dbReference type="EMBL" id="BCK80014.1"/>
    </source>
</evidence>
<protein>
    <submittedName>
        <fullName evidence="2">Uncharacterized protein</fullName>
    </submittedName>
</protein>
<dbReference type="KEGG" id="vfa:MM35RIKEN_22060"/>
<dbReference type="AlphaFoldDB" id="A0A810PWI7"/>
<geneLocation type="plasmid" evidence="2 3">
    <name>pMM35_01</name>
</geneLocation>
<reference evidence="2" key="1">
    <citation type="submission" date="2020-09" db="EMBL/GenBank/DDBJ databases">
        <title>New species isolated from human feces.</title>
        <authorList>
            <person name="Kitahara M."/>
            <person name="Shigeno Y."/>
            <person name="Shime M."/>
            <person name="Matsumoto Y."/>
            <person name="Nakamura S."/>
            <person name="Motooka D."/>
            <person name="Fukuoka S."/>
            <person name="Nishikawa H."/>
            <person name="Benno Y."/>
        </authorList>
    </citation>
    <scope>NUCLEOTIDE SEQUENCE</scope>
    <source>
        <strain evidence="2">MM35</strain>
        <plasmid evidence="2">pMM35_01</plasmid>
    </source>
</reference>
<proteinExistence type="predicted"/>
<keyword evidence="2" id="KW-0614">Plasmid</keyword>
<accession>A0A810PWI7</accession>
<feature type="region of interest" description="Disordered" evidence="1">
    <location>
        <begin position="1"/>
        <end position="34"/>
    </location>
</feature>
<keyword evidence="3" id="KW-1185">Reference proteome</keyword>